<feature type="domain" description="Trafficking protein particle complex subunit 11" evidence="5">
    <location>
        <begin position="418"/>
        <end position="552"/>
    </location>
</feature>
<dbReference type="RefSeq" id="XP_015599544.1">
    <property type="nucleotide sequence ID" value="XM_015744058.2"/>
</dbReference>
<dbReference type="GO" id="GO:0034498">
    <property type="term" value="P:early endosome to Golgi transport"/>
    <property type="evidence" value="ECO:0007669"/>
    <property type="project" value="TreeGrafter"/>
</dbReference>
<evidence type="ECO:0000313" key="11">
    <source>
        <dbReference type="RefSeq" id="XP_015599545.1"/>
    </source>
</evidence>
<accession>A0AAJ7C1A6</accession>
<keyword evidence="3" id="KW-0333">Golgi apparatus</keyword>
<dbReference type="GO" id="GO:0006891">
    <property type="term" value="P:intra-Golgi vesicle-mediated transport"/>
    <property type="evidence" value="ECO:0007669"/>
    <property type="project" value="TreeGrafter"/>
</dbReference>
<evidence type="ECO:0000313" key="9">
    <source>
        <dbReference type="Proteomes" id="UP000694920"/>
    </source>
</evidence>
<evidence type="ECO:0000259" key="6">
    <source>
        <dbReference type="Pfam" id="PF12584"/>
    </source>
</evidence>
<evidence type="ECO:0000259" key="8">
    <source>
        <dbReference type="Pfam" id="PF23604"/>
    </source>
</evidence>
<dbReference type="GeneID" id="107269802"/>
<dbReference type="InterPro" id="IPR045126">
    <property type="entry name" value="TRAPPC10/Trs130"/>
</dbReference>
<dbReference type="InterPro" id="IPR056913">
    <property type="entry name" value="TRAPPC10/Trs130_N"/>
</dbReference>
<dbReference type="KEGG" id="ccin:107269802"/>
<evidence type="ECO:0000256" key="2">
    <source>
        <dbReference type="ARBA" id="ARBA00022448"/>
    </source>
</evidence>
<dbReference type="InterPro" id="IPR011990">
    <property type="entry name" value="TPR-like_helical_dom_sf"/>
</dbReference>
<dbReference type="Pfam" id="PF12584">
    <property type="entry name" value="TRAPPC10"/>
    <property type="match status" value="1"/>
</dbReference>
<feature type="region of interest" description="Disordered" evidence="4">
    <location>
        <begin position="1"/>
        <end position="21"/>
    </location>
</feature>
<evidence type="ECO:0000256" key="1">
    <source>
        <dbReference type="ARBA" id="ARBA00004555"/>
    </source>
</evidence>
<dbReference type="Pfam" id="PF23036">
    <property type="entry name" value="TRAPPC10_1st"/>
    <property type="match status" value="1"/>
</dbReference>
<evidence type="ECO:0000259" key="7">
    <source>
        <dbReference type="Pfam" id="PF23036"/>
    </source>
</evidence>
<feature type="domain" description="TRAPPC10/Trs130 N-terminal" evidence="7">
    <location>
        <begin position="20"/>
        <end position="331"/>
    </location>
</feature>
<dbReference type="PANTHER" id="PTHR13251">
    <property type="entry name" value="EPILEPSY HOLOPROSENCEPHALY CANDIDATE 1/TMEM1"/>
    <property type="match status" value="1"/>
</dbReference>
<evidence type="ECO:0000313" key="10">
    <source>
        <dbReference type="RefSeq" id="XP_015599544.1"/>
    </source>
</evidence>
<dbReference type="Proteomes" id="UP000694920">
    <property type="component" value="Unplaced"/>
</dbReference>
<gene>
    <name evidence="10 11" type="primary">LOC107269802</name>
</gene>
<evidence type="ECO:0000256" key="4">
    <source>
        <dbReference type="SAM" id="MobiDB-lite"/>
    </source>
</evidence>
<dbReference type="InterPro" id="IPR056917">
    <property type="entry name" value="Ig_TRAPPC10"/>
</dbReference>
<keyword evidence="9" id="KW-1185">Reference proteome</keyword>
<dbReference type="GO" id="GO:1990071">
    <property type="term" value="C:TRAPPII protein complex"/>
    <property type="evidence" value="ECO:0007669"/>
    <property type="project" value="InterPro"/>
</dbReference>
<evidence type="ECO:0000259" key="5">
    <source>
        <dbReference type="Pfam" id="PF11817"/>
    </source>
</evidence>
<dbReference type="CTD" id="41833"/>
<dbReference type="Pfam" id="PF23604">
    <property type="entry name" value="Ig_TRAPPC10"/>
    <property type="match status" value="1"/>
</dbReference>
<dbReference type="RefSeq" id="XP_015599545.1">
    <property type="nucleotide sequence ID" value="XM_015744059.2"/>
</dbReference>
<dbReference type="InterPro" id="IPR022233">
    <property type="entry name" value="TRAPPC10/Trs130_C"/>
</dbReference>
<proteinExistence type="predicted"/>
<reference evidence="10 11" key="1">
    <citation type="submission" date="2025-04" db="UniProtKB">
        <authorList>
            <consortium name="RefSeq"/>
        </authorList>
    </citation>
    <scope>IDENTIFICATION</scope>
</reference>
<evidence type="ECO:0000256" key="3">
    <source>
        <dbReference type="ARBA" id="ARBA00023034"/>
    </source>
</evidence>
<name>A0AAJ7C1A6_CEPCN</name>
<feature type="domain" description="TRAPPC10/Trs130 C-terminal" evidence="6">
    <location>
        <begin position="1032"/>
        <end position="1176"/>
    </location>
</feature>
<dbReference type="InterPro" id="IPR021773">
    <property type="entry name" value="TPC11"/>
</dbReference>
<keyword evidence="2" id="KW-0813">Transport</keyword>
<comment type="subcellular location">
    <subcellularLocation>
        <location evidence="1">Golgi apparatus</location>
    </subcellularLocation>
</comment>
<dbReference type="AlphaFoldDB" id="A0AAJ7C1A6"/>
<sequence length="1184" mass="133175">MNCNGRPSSGGERGSDAPMDNKTIITCAGDEELFATLENSLVQSLPTESFEWRRSFGRPVEDVYVNARFVPFSKDILPTQKDWHLIKQPILHIYWSDCCDVDIYKTSVKDDIDAWLKTLGQYQVQDWMIVLVETYDIKKSNKLLPRTTVLDKIRSDFASKQGDRCLSIINPIKSESRSAESWRGLISRIRYLVLTAYDKTLLRFEEVIREQRERRNQPGWNFCHYFLLQEELAFVLEMLGLYSEALVQYDELDALFTQFVLNSNVGDTPAWLSSFQSPLNNWMGVNLDNTVDHNLRLLLAECKASLLDLRSYLFSRQCAMLLLLHKPWEVAQRCLSFVYNTLSELRMLEVQRPEGAVECWAFLCALEVIQACQLSNLNTENGQEQLDLCSLHTASLWALANDKLGDLGRLCGLMPGNELTSEKLHTVVYLIAGMGDSEPQVTGKLTPTDKLKEALSSKEAFKKQYLEHAELAMGTYKHVGRIRSARLIGKELARFYSELGEFHKAVIFLSDALKTYTDEGWYHLAAQTQLELAQCYKRMDDVEKYVKVCAAIASTESLHITVRSSYFEEMFAYMKMLNAPQPLLTDLADSFTILSIEVNVTDKVIQDCVVSVEVIVKSLLPRNINCSCAAISVEEIKKPLQPLNKRKGAKVSDEPQIELLSKCTIDDMKPPDPSLIHLPVYSYLDYKQNKSLGSARVINKSSKPIVKRSDSAKHRKPSINVKGDFINALTCKAFTLKPGINTFTLTRLVDQPGIYKVGQLSLIVEKKLEFLSPILNPRLCYEVAKTQPTIFLKCGRDLLAGLTQDLELTINSGSVKITEDSTLKLRSSRGLTFQSSTNGNLMVREMVIPLAPCEPFQTTKIELKVLAELPPKKDSSSIEHMLTVQCPWDAEESIPLHFAPPFMSDMKLHTAERRKFLQIIVTGLTGQLLQLTEPQLTTSASMDISFKSLNPVAGQKLVIGNSMNVSFMWELEIGKDEKSLMPIKTHFSMKYVPLSNTEDSDELSGDDDPLHIHKLEKMEEASNVYRCNFDVVDYVTLFVVTSKVEASGSGGEFCRAGSMCHLCLTVTRMLPNPNPIPPPQLMYEVLADQTMWAVCGRTAGIVSLDTLEKQSVTLDVMPLTSGYLPLPVVRLSRYIPATEVKNDTNRKCEVVTGPRLEPFSPGQVYNASKGQQVHVLPAAPLEAN</sequence>
<dbReference type="GO" id="GO:0005829">
    <property type="term" value="C:cytosol"/>
    <property type="evidence" value="ECO:0007669"/>
    <property type="project" value="GOC"/>
</dbReference>
<organism evidence="9 10">
    <name type="scientific">Cephus cinctus</name>
    <name type="common">Wheat stem sawfly</name>
    <dbReference type="NCBI Taxonomy" id="211228"/>
    <lineage>
        <taxon>Eukaryota</taxon>
        <taxon>Metazoa</taxon>
        <taxon>Ecdysozoa</taxon>
        <taxon>Arthropoda</taxon>
        <taxon>Hexapoda</taxon>
        <taxon>Insecta</taxon>
        <taxon>Pterygota</taxon>
        <taxon>Neoptera</taxon>
        <taxon>Endopterygota</taxon>
        <taxon>Hymenoptera</taxon>
        <taxon>Cephoidea</taxon>
        <taxon>Cephidae</taxon>
        <taxon>Cephus</taxon>
    </lineage>
</organism>
<feature type="domain" description="TRAPPC10 Ig-like" evidence="8">
    <location>
        <begin position="786"/>
        <end position="900"/>
    </location>
</feature>
<dbReference type="PANTHER" id="PTHR13251:SF3">
    <property type="entry name" value="TRAFFICKING PROTEIN PARTICLE COMPLEX SUBUNIT 10"/>
    <property type="match status" value="1"/>
</dbReference>
<protein>
    <submittedName>
        <fullName evidence="10 11">Trafficking protein particle complex subunit 10 isoform X1</fullName>
    </submittedName>
</protein>
<dbReference type="SUPFAM" id="SSF48452">
    <property type="entry name" value="TPR-like"/>
    <property type="match status" value="1"/>
</dbReference>
<dbReference type="Pfam" id="PF11817">
    <property type="entry name" value="Foie-gras_1"/>
    <property type="match status" value="1"/>
</dbReference>